<dbReference type="EMBL" id="CP007174">
    <property type="protein sequence ID" value="AIF84727.1"/>
    <property type="molecule type" value="Genomic_DNA"/>
</dbReference>
<dbReference type="STRING" id="1459636.NTE_02684"/>
<feature type="domain" description="Phosphomevalonate dehydratase large subunit-like" evidence="9">
    <location>
        <begin position="17"/>
        <end position="399"/>
    </location>
</feature>
<dbReference type="Proteomes" id="UP000028194">
    <property type="component" value="Chromosome"/>
</dbReference>
<evidence type="ECO:0000313" key="11">
    <source>
        <dbReference type="Proteomes" id="UP000028194"/>
    </source>
</evidence>
<evidence type="ECO:0000256" key="1">
    <source>
        <dbReference type="ARBA" id="ARBA00023004"/>
    </source>
</evidence>
<reference evidence="10 11" key="1">
    <citation type="journal article" date="2014" name="PLoS ONE">
        <title>Genome Sequence of Candidatus Nitrososphaera evergladensis from Group I.1b Enriched from Everglades Soil Reveals Novel Genomic Features of the Ammonia-Oxidizing Archaea.</title>
        <authorList>
            <person name="Zhalnina K.V."/>
            <person name="Dias R."/>
            <person name="Leonard M.T."/>
            <person name="Dorr de Quadros P."/>
            <person name="Camargo F.A."/>
            <person name="Drew J.C."/>
            <person name="Farmerie W.G."/>
            <person name="Daroub S.H."/>
            <person name="Triplett E.W."/>
        </authorList>
    </citation>
    <scope>NUCLEOTIDE SEQUENCE [LARGE SCALE GENOMIC DNA]</scope>
    <source>
        <strain evidence="10 11">SR1</strain>
    </source>
</reference>
<dbReference type="KEGG" id="nev:NTE_02684"/>
<comment type="catalytic activity">
    <reaction evidence="3">
        <text>(R)-5-phosphomevalonate = (2E)-3-methyl-5-phosphooxypent-2-enoate + H2O</text>
        <dbReference type="Rhea" id="RHEA:78975"/>
        <dbReference type="ChEBI" id="CHEBI:15377"/>
        <dbReference type="ChEBI" id="CHEBI:58146"/>
        <dbReference type="ChEBI" id="CHEBI:229665"/>
        <dbReference type="EC" id="4.2.1.182"/>
    </reaction>
    <physiologicalReaction direction="left-to-right" evidence="3">
        <dbReference type="Rhea" id="RHEA:78976"/>
    </physiologicalReaction>
</comment>
<comment type="similarity">
    <text evidence="5">Belongs to the AcnX type II large subunit family.</text>
</comment>
<dbReference type="eggNOG" id="arCOG04278">
    <property type="taxonomic scope" value="Archaea"/>
</dbReference>
<evidence type="ECO:0000256" key="6">
    <source>
        <dbReference type="ARBA" id="ARBA00046520"/>
    </source>
</evidence>
<dbReference type="PANTHER" id="PTHR36577:SF3">
    <property type="entry name" value="DUF521 DOMAIN PROTEIN (AFU_ORTHOLOGUE AFUA_6G00490)"/>
    <property type="match status" value="1"/>
</dbReference>
<accession>A0A075MVS7</accession>
<dbReference type="Pfam" id="PF04412">
    <property type="entry name" value="AcnX"/>
    <property type="match status" value="1"/>
</dbReference>
<dbReference type="HOGENOM" id="CLU_018825_1_0_2"/>
<evidence type="ECO:0000256" key="7">
    <source>
        <dbReference type="ARBA" id="ARBA00047176"/>
    </source>
</evidence>
<dbReference type="EC" id="4.2.1.182" evidence="7"/>
<organism evidence="10 11">
    <name type="scientific">Candidatus Nitrososphaera evergladensis SR1</name>
    <dbReference type="NCBI Taxonomy" id="1459636"/>
    <lineage>
        <taxon>Archaea</taxon>
        <taxon>Nitrososphaerota</taxon>
        <taxon>Nitrososphaeria</taxon>
        <taxon>Nitrososphaerales</taxon>
        <taxon>Nitrososphaeraceae</taxon>
        <taxon>Nitrososphaera</taxon>
    </lineage>
</organism>
<name>A0A075MVS7_9ARCH</name>
<evidence type="ECO:0000313" key="10">
    <source>
        <dbReference type="EMBL" id="AIF84727.1"/>
    </source>
</evidence>
<dbReference type="InterPro" id="IPR007506">
    <property type="entry name" value="PMDh-L-like_dom"/>
</dbReference>
<keyword evidence="11" id="KW-1185">Reference proteome</keyword>
<keyword evidence="1" id="KW-0408">Iron</keyword>
<comment type="function">
    <text evidence="4">Component of a hydro-lyase that catalyzes the dehydration of mevalonate 5-phosphate (MVA5P) to form trans-anhydromevalonate 5-phosphate (tAHMP). Involved in the archaeal mevalonate (MVA) pathway, which provides fundamental precursors for isoprenoid biosynthesis, such as isopentenyl diphosphate (IPP) and dimethylallyl diphosphate (DMAPP).</text>
</comment>
<protein>
    <recommendedName>
        <fullName evidence="8">Phosphomevalonate dehydratase large subunit</fullName>
        <ecNumber evidence="7">4.2.1.182</ecNumber>
    </recommendedName>
</protein>
<proteinExistence type="inferred from homology"/>
<dbReference type="PANTHER" id="PTHR36577">
    <property type="entry name" value="DUF521 DOMAIN PROTEIN (AFU_ORTHOLOGUE AFUA_6G00490)"/>
    <property type="match status" value="1"/>
</dbReference>
<comment type="subunit">
    <text evidence="6">Heterodimer composed of a large subunit (PMDh-L) and a small subunit (PMDh-S).</text>
</comment>
<evidence type="ECO:0000256" key="3">
    <source>
        <dbReference type="ARBA" id="ARBA00045120"/>
    </source>
</evidence>
<sequence length="403" mass="43556">MQEIWFLYSVYGDVFVELTREEERALAGEEGEALAMAYRILAAIGEATGAKRLVPIKWAHVSGVNYNTIGDAGVQFLEKFSEGARVAVKTTINPMGYDRSRPEQLPEKFIERQASIMRSYERMGVTPSFTCTPYEVFDIPKKGTAVSFAESNAAVFSNSLLGLRTNKESALSALASSVTGKAPLSDLRLDEARSPRVAIETKGLAFESDLDYGLLGYFAGKVVKDSSVALAGSIGSSIGRPQAKALSAGIGTSGSCGMFSLGDSIAGKEKIAFGKEEAKKARDELNTAEDGDIITLGSPQLGLEELATLAKMTEGKKFNKRCMIFCSRAIHNQATKIGLTGQIEKAGGEFMCDSCTCLTPYVDKDKYDSVVTSSVKAAYYMNNSNKVRVALKDIKTIVKEYTR</sequence>
<keyword evidence="2 10" id="KW-0456">Lyase</keyword>
<evidence type="ECO:0000256" key="2">
    <source>
        <dbReference type="ARBA" id="ARBA00023239"/>
    </source>
</evidence>
<evidence type="ECO:0000256" key="4">
    <source>
        <dbReference type="ARBA" id="ARBA00045299"/>
    </source>
</evidence>
<evidence type="ECO:0000259" key="9">
    <source>
        <dbReference type="Pfam" id="PF04412"/>
    </source>
</evidence>
<dbReference type="AlphaFoldDB" id="A0A075MVS7"/>
<gene>
    <name evidence="10" type="ORF">NTE_02684</name>
</gene>
<dbReference type="GO" id="GO:0016829">
    <property type="term" value="F:lyase activity"/>
    <property type="evidence" value="ECO:0007669"/>
    <property type="project" value="UniProtKB-KW"/>
</dbReference>
<evidence type="ECO:0000256" key="8">
    <source>
        <dbReference type="ARBA" id="ARBA00047196"/>
    </source>
</evidence>
<evidence type="ECO:0000256" key="5">
    <source>
        <dbReference type="ARBA" id="ARBA00046333"/>
    </source>
</evidence>